<gene>
    <name evidence="1" type="ORF">T05_12569</name>
</gene>
<evidence type="ECO:0000313" key="1">
    <source>
        <dbReference type="EMBL" id="KRX35293.1"/>
    </source>
</evidence>
<keyword evidence="2" id="KW-1185">Reference proteome</keyword>
<name>A0A0V0T8E7_9BILA</name>
<protein>
    <submittedName>
        <fullName evidence="1">Uncharacterized protein</fullName>
    </submittedName>
</protein>
<proteinExistence type="predicted"/>
<comment type="caution">
    <text evidence="1">The sequence shown here is derived from an EMBL/GenBank/DDBJ whole genome shotgun (WGS) entry which is preliminary data.</text>
</comment>
<organism evidence="1 2">
    <name type="scientific">Trichinella murrelli</name>
    <dbReference type="NCBI Taxonomy" id="144512"/>
    <lineage>
        <taxon>Eukaryota</taxon>
        <taxon>Metazoa</taxon>
        <taxon>Ecdysozoa</taxon>
        <taxon>Nematoda</taxon>
        <taxon>Enoplea</taxon>
        <taxon>Dorylaimia</taxon>
        <taxon>Trichinellida</taxon>
        <taxon>Trichinellidae</taxon>
        <taxon>Trichinella</taxon>
    </lineage>
</organism>
<dbReference type="EMBL" id="JYDJ01000453">
    <property type="protein sequence ID" value="KRX35293.1"/>
    <property type="molecule type" value="Genomic_DNA"/>
</dbReference>
<sequence>MIEGTGEKNNCTIELLNKICATKWFQQRKGKECMSNVILAVRKIEKVCSIEFSKHAQRLSKVPPRRSGKIISLPSCPRDILEPCCFKITDICQYV</sequence>
<dbReference type="Proteomes" id="UP000055048">
    <property type="component" value="Unassembled WGS sequence"/>
</dbReference>
<dbReference type="AlphaFoldDB" id="A0A0V0T8E7"/>
<reference evidence="1 2" key="1">
    <citation type="submission" date="2015-01" db="EMBL/GenBank/DDBJ databases">
        <title>Evolution of Trichinella species and genotypes.</title>
        <authorList>
            <person name="Korhonen P.K."/>
            <person name="Edoardo P."/>
            <person name="Giuseppe L.R."/>
            <person name="Gasser R.B."/>
        </authorList>
    </citation>
    <scope>NUCLEOTIDE SEQUENCE [LARGE SCALE GENOMIC DNA]</scope>
    <source>
        <strain evidence="1">ISS417</strain>
    </source>
</reference>
<accession>A0A0V0T8E7</accession>
<evidence type="ECO:0000313" key="2">
    <source>
        <dbReference type="Proteomes" id="UP000055048"/>
    </source>
</evidence>